<name>A0A183KXX2_9TREM</name>
<evidence type="ECO:0000313" key="1">
    <source>
        <dbReference type="EMBL" id="VDP70642.1"/>
    </source>
</evidence>
<evidence type="ECO:0000313" key="3">
    <source>
        <dbReference type="WBParaSite" id="SCUD_0001992201-mRNA-1"/>
    </source>
</evidence>
<dbReference type="EMBL" id="UZAK01043340">
    <property type="protein sequence ID" value="VDP70642.1"/>
    <property type="molecule type" value="Genomic_DNA"/>
</dbReference>
<dbReference type="WBParaSite" id="SCUD_0001992201-mRNA-1">
    <property type="protein sequence ID" value="SCUD_0001992201-mRNA-1"/>
    <property type="gene ID" value="SCUD_0001992201"/>
</dbReference>
<keyword evidence="2" id="KW-1185">Reference proteome</keyword>
<sequence length="156" mass="17636">MCTIDLVWDPVKAPDIRFSSSHFRKQHPRLEKARQIDPPDFKKGDIIIDGQPANAPYAEKRDSSVRSWVSSFTSKKLIVNNGEVKELQKRVVREPDGTEVHTTIERSCDGEKKHVIYMRPDGQQSQTANSEGKRSLNSLSSNFNFHLSALVCPTSL</sequence>
<organism evidence="3">
    <name type="scientific">Schistosoma curassoni</name>
    <dbReference type="NCBI Taxonomy" id="6186"/>
    <lineage>
        <taxon>Eukaryota</taxon>
        <taxon>Metazoa</taxon>
        <taxon>Spiralia</taxon>
        <taxon>Lophotrochozoa</taxon>
        <taxon>Platyhelminthes</taxon>
        <taxon>Trematoda</taxon>
        <taxon>Digenea</taxon>
        <taxon>Strigeidida</taxon>
        <taxon>Schistosomatoidea</taxon>
        <taxon>Schistosomatidae</taxon>
        <taxon>Schistosoma</taxon>
    </lineage>
</organism>
<reference evidence="1 2" key="2">
    <citation type="submission" date="2018-11" db="EMBL/GenBank/DDBJ databases">
        <authorList>
            <consortium name="Pathogen Informatics"/>
        </authorList>
    </citation>
    <scope>NUCLEOTIDE SEQUENCE [LARGE SCALE GENOMIC DNA]</scope>
    <source>
        <strain evidence="1">Dakar</strain>
        <strain evidence="2">Dakar, Senegal</strain>
    </source>
</reference>
<dbReference type="Proteomes" id="UP000279833">
    <property type="component" value="Unassembled WGS sequence"/>
</dbReference>
<gene>
    <name evidence="1" type="ORF">SCUD_LOCUS19919</name>
</gene>
<accession>A0A183KXX2</accession>
<protein>
    <submittedName>
        <fullName evidence="3">SHSP domain-containing protein</fullName>
    </submittedName>
</protein>
<evidence type="ECO:0000313" key="2">
    <source>
        <dbReference type="Proteomes" id="UP000279833"/>
    </source>
</evidence>
<reference evidence="3" key="1">
    <citation type="submission" date="2016-06" db="UniProtKB">
        <authorList>
            <consortium name="WormBaseParasite"/>
        </authorList>
    </citation>
    <scope>IDENTIFICATION</scope>
</reference>
<proteinExistence type="predicted"/>
<dbReference type="AlphaFoldDB" id="A0A183KXX2"/>